<gene>
    <name evidence="1" type="ORF">B296_00015580</name>
</gene>
<evidence type="ECO:0000313" key="2">
    <source>
        <dbReference type="Proteomes" id="UP000287651"/>
    </source>
</evidence>
<name>A0A427AV80_ENSVE</name>
<accession>A0A427AV80</accession>
<reference evidence="1 2" key="1">
    <citation type="journal article" date="2014" name="Agronomy (Basel)">
        <title>A Draft Genome Sequence for Ensete ventricosum, the Drought-Tolerant Tree Against Hunger.</title>
        <authorList>
            <person name="Harrison J."/>
            <person name="Moore K.A."/>
            <person name="Paszkiewicz K."/>
            <person name="Jones T."/>
            <person name="Grant M."/>
            <person name="Ambacheew D."/>
            <person name="Muzemil S."/>
            <person name="Studholme D.J."/>
        </authorList>
    </citation>
    <scope>NUCLEOTIDE SEQUENCE [LARGE SCALE GENOMIC DNA]</scope>
</reference>
<dbReference type="AlphaFoldDB" id="A0A427AV80"/>
<protein>
    <submittedName>
        <fullName evidence="1">Uncharacterized protein</fullName>
    </submittedName>
</protein>
<proteinExistence type="predicted"/>
<organism evidence="1 2">
    <name type="scientific">Ensete ventricosum</name>
    <name type="common">Abyssinian banana</name>
    <name type="synonym">Musa ensete</name>
    <dbReference type="NCBI Taxonomy" id="4639"/>
    <lineage>
        <taxon>Eukaryota</taxon>
        <taxon>Viridiplantae</taxon>
        <taxon>Streptophyta</taxon>
        <taxon>Embryophyta</taxon>
        <taxon>Tracheophyta</taxon>
        <taxon>Spermatophyta</taxon>
        <taxon>Magnoliopsida</taxon>
        <taxon>Liliopsida</taxon>
        <taxon>Zingiberales</taxon>
        <taxon>Musaceae</taxon>
        <taxon>Ensete</taxon>
    </lineage>
</organism>
<dbReference type="PANTHER" id="PTHR33735:SF2">
    <property type="entry name" value="OS09G0468900 PROTEIN"/>
    <property type="match status" value="1"/>
</dbReference>
<dbReference type="Proteomes" id="UP000287651">
    <property type="component" value="Unassembled WGS sequence"/>
</dbReference>
<dbReference type="PANTHER" id="PTHR33735">
    <property type="entry name" value="EXPRESSED PROTEIN"/>
    <property type="match status" value="1"/>
</dbReference>
<evidence type="ECO:0000313" key="1">
    <source>
        <dbReference type="EMBL" id="RRT80125.1"/>
    </source>
</evidence>
<sequence length="126" mass="13525">MLGEVAKTVKAAVGVVEKVAEVTVEISKDVAEALPENTKLKQVVLEVEEIAQVVDEEAKLAETILKEVSITAGLVSRLTTIQVWDLSVQVDSVVEKVDTLVEPIVDELEGGEGEVTRQGKDSKTTI</sequence>
<comment type="caution">
    <text evidence="1">The sequence shown here is derived from an EMBL/GenBank/DDBJ whole genome shotgun (WGS) entry which is preliminary data.</text>
</comment>
<dbReference type="EMBL" id="AMZH03001226">
    <property type="protein sequence ID" value="RRT80125.1"/>
    <property type="molecule type" value="Genomic_DNA"/>
</dbReference>